<dbReference type="EMBL" id="CM042049">
    <property type="protein sequence ID" value="KAI3748317.1"/>
    <property type="molecule type" value="Genomic_DNA"/>
</dbReference>
<proteinExistence type="predicted"/>
<protein>
    <submittedName>
        <fullName evidence="1">Uncharacterized protein</fullName>
    </submittedName>
</protein>
<reference evidence="2" key="1">
    <citation type="journal article" date="2022" name="Mol. Ecol. Resour.">
        <title>The genomes of chicory, endive, great burdock and yacon provide insights into Asteraceae palaeo-polyploidization history and plant inulin production.</title>
        <authorList>
            <person name="Fan W."/>
            <person name="Wang S."/>
            <person name="Wang H."/>
            <person name="Wang A."/>
            <person name="Jiang F."/>
            <person name="Liu H."/>
            <person name="Zhao H."/>
            <person name="Xu D."/>
            <person name="Zhang Y."/>
        </authorList>
    </citation>
    <scope>NUCLEOTIDE SEQUENCE [LARGE SCALE GENOMIC DNA]</scope>
    <source>
        <strain evidence="2">cv. Niubang</strain>
    </source>
</reference>
<gene>
    <name evidence="1" type="ORF">L6452_11311</name>
</gene>
<evidence type="ECO:0000313" key="1">
    <source>
        <dbReference type="EMBL" id="KAI3748317.1"/>
    </source>
</evidence>
<comment type="caution">
    <text evidence="1">The sequence shown here is derived from an EMBL/GenBank/DDBJ whole genome shotgun (WGS) entry which is preliminary data.</text>
</comment>
<keyword evidence="2" id="KW-1185">Reference proteome</keyword>
<name>A0ACB9DPU6_ARCLA</name>
<evidence type="ECO:0000313" key="2">
    <source>
        <dbReference type="Proteomes" id="UP001055879"/>
    </source>
</evidence>
<reference evidence="1 2" key="2">
    <citation type="journal article" date="2022" name="Mol. Ecol. Resour.">
        <title>The genomes of chicory, endive, great burdock and yacon provide insights into Asteraceae paleo-polyploidization history and plant inulin production.</title>
        <authorList>
            <person name="Fan W."/>
            <person name="Wang S."/>
            <person name="Wang H."/>
            <person name="Wang A."/>
            <person name="Jiang F."/>
            <person name="Liu H."/>
            <person name="Zhao H."/>
            <person name="Xu D."/>
            <person name="Zhang Y."/>
        </authorList>
    </citation>
    <scope>NUCLEOTIDE SEQUENCE [LARGE SCALE GENOMIC DNA]</scope>
    <source>
        <strain evidence="2">cv. Niubang</strain>
    </source>
</reference>
<organism evidence="1 2">
    <name type="scientific">Arctium lappa</name>
    <name type="common">Greater burdock</name>
    <name type="synonym">Lappa major</name>
    <dbReference type="NCBI Taxonomy" id="4217"/>
    <lineage>
        <taxon>Eukaryota</taxon>
        <taxon>Viridiplantae</taxon>
        <taxon>Streptophyta</taxon>
        <taxon>Embryophyta</taxon>
        <taxon>Tracheophyta</taxon>
        <taxon>Spermatophyta</taxon>
        <taxon>Magnoliopsida</taxon>
        <taxon>eudicotyledons</taxon>
        <taxon>Gunneridae</taxon>
        <taxon>Pentapetalae</taxon>
        <taxon>asterids</taxon>
        <taxon>campanulids</taxon>
        <taxon>Asterales</taxon>
        <taxon>Asteraceae</taxon>
        <taxon>Carduoideae</taxon>
        <taxon>Cardueae</taxon>
        <taxon>Arctiinae</taxon>
        <taxon>Arctium</taxon>
    </lineage>
</organism>
<sequence length="1025" mass="116987">MKRLFKFRVVYSTANLLPVHVTNLQTFSFSLITRPSRNPNRNNTEETQTKNGKEKKDFANLFDEITQMLGTHNFNEDSNKGDRFPIMNARVDKVGDSLDCTEGVCENADMNQDMEIRTIHTAEKDVSPIVHKVTQILRGGEGEASIEERLEDMCVEFDPDVVEKVLKRCFKVPDLALRFFNWIKLKNESFITTATYNSMIYVLGESKKFEVVEELLDEMEKNLCKKDIKTWTILISHYGKSNAIGKVLLLFENMKRSGFEPDLAVYKVMLRTLCNSKKANIAMEFYKEMVSKEMEPDSSSYKLLLHCLARSGDIDAIHVIADDMIRISQIPEQEVYTCMLKSFCISGRIKEALEVIKDMKNKDIAIQPEHFEMLVKGMCHAGRISDALEIVDILKRRDVVDKKIYGVVINGYLRKNDVLKALQVFHSLKDCGQILTVSTYTELMQHLFRTSEFEKAFDLYNTMLEMGLELDSVALTAVVAGYVQQNRVSEAWEVLKSMEEKGMKLTRKFYMVFIKELCKISRADEAINVLDHMKAMKLDIGEDIFNWIISHLGKKGELEKIRQVKQIQRAGSNQNKTARDSSLILIEPKGVDSLETNAPVRSFTDHDLQRACKIVSSLMDWCSKEESLQRCDLCITPELVVEILRNCSSHGGAALQFFSWVGKKDGYSHTAETYNMVMKIAGQGKDFKHMRSLFHEMRRKGLLVSSDTWTIMILQYGRVGLTEIALKIFREMKESGCSPNCSTYKSLIISLCGKKGRKVNEAIEAFLEMTQAGFVPDKELLEIYIGCLCEVDNVLEAKRCAKNLSAHGYSTPLAYSLCIRALCRAGKVEEALSMADEVGEKDQNTLNGYIYGSLIHGLLRKRRLQEALEKIESMKQVSIFPTVHVYTSLLVYFFKEKQVSKALEVFEKMKQEGCEPTIVTYSSLIRGYVSNGKTVEAWNVFHKMKNEGPLPDFRTYSMFISCLCEEGKSEEAMQLLSEMPNVGITPSTVNFRQVFYGLNREGKQNLAQTVLRKKWDLGRRRKALT</sequence>
<dbReference type="Proteomes" id="UP001055879">
    <property type="component" value="Linkage Group LG03"/>
</dbReference>
<accession>A0ACB9DPU6</accession>